<dbReference type="EMBL" id="KZ613951">
    <property type="protein sequence ID" value="PMD35758.1"/>
    <property type="molecule type" value="Genomic_DNA"/>
</dbReference>
<organism evidence="2 3">
    <name type="scientific">Hyaloscypha variabilis (strain UAMH 11265 / GT02V1 / F)</name>
    <name type="common">Meliniomyces variabilis</name>
    <dbReference type="NCBI Taxonomy" id="1149755"/>
    <lineage>
        <taxon>Eukaryota</taxon>
        <taxon>Fungi</taxon>
        <taxon>Dikarya</taxon>
        <taxon>Ascomycota</taxon>
        <taxon>Pezizomycotina</taxon>
        <taxon>Leotiomycetes</taxon>
        <taxon>Helotiales</taxon>
        <taxon>Hyaloscyphaceae</taxon>
        <taxon>Hyaloscypha</taxon>
        <taxon>Hyaloscypha variabilis</taxon>
    </lineage>
</organism>
<proteinExistence type="predicted"/>
<sequence length="416" mass="47371">MSSSSRSSVPSPPPIRVKRTRASTKKLLGEEYQEMITTIFEPPKPEKDAAGYNPQRLRQGLKYADAILRNPQRRLSPLGESALILYKDAIVHLLDHETTAEIEDDEDVKQAKSNSLSLIRMHEEAIQFRSHLHLFETGDAQELQAKLLELMKLQFYARYGDAFADVCNRIRAEAESKKVLGWQTLCGDYWTDINKKLMSEKPAYNEVLAGADSHALCPTHMAISEVCLTVGFHLEETLSIISLYATRNEIVHADLQKMVKEGRFDDLKKRLSEDLSNLEKAISSIEGVQLNLMQKLLNGMIDRWFTKNPIDEANIQLWIPTQDLQDLFTELNAGNGTNVFGAVQRRINVEVARRLQDEVMEDALVDDLNRNFGLITGNHRVKRVASSEHAEELKKSKKRVLEWKKLNDMAYGVRVK</sequence>
<feature type="region of interest" description="Disordered" evidence="1">
    <location>
        <begin position="1"/>
        <end position="22"/>
    </location>
</feature>
<evidence type="ECO:0000256" key="1">
    <source>
        <dbReference type="SAM" id="MobiDB-lite"/>
    </source>
</evidence>
<evidence type="ECO:0000313" key="3">
    <source>
        <dbReference type="Proteomes" id="UP000235786"/>
    </source>
</evidence>
<reference evidence="2 3" key="1">
    <citation type="submission" date="2016-04" db="EMBL/GenBank/DDBJ databases">
        <title>A degradative enzymes factory behind the ericoid mycorrhizal symbiosis.</title>
        <authorList>
            <consortium name="DOE Joint Genome Institute"/>
            <person name="Martino E."/>
            <person name="Morin E."/>
            <person name="Grelet G."/>
            <person name="Kuo A."/>
            <person name="Kohler A."/>
            <person name="Daghino S."/>
            <person name="Barry K."/>
            <person name="Choi C."/>
            <person name="Cichocki N."/>
            <person name="Clum A."/>
            <person name="Copeland A."/>
            <person name="Hainaut M."/>
            <person name="Haridas S."/>
            <person name="Labutti K."/>
            <person name="Lindquist E."/>
            <person name="Lipzen A."/>
            <person name="Khouja H.-R."/>
            <person name="Murat C."/>
            <person name="Ohm R."/>
            <person name="Olson A."/>
            <person name="Spatafora J."/>
            <person name="Veneault-Fourrey C."/>
            <person name="Henrissat B."/>
            <person name="Grigoriev I."/>
            <person name="Martin F."/>
            <person name="Perotto S."/>
        </authorList>
    </citation>
    <scope>NUCLEOTIDE SEQUENCE [LARGE SCALE GENOMIC DNA]</scope>
    <source>
        <strain evidence="2 3">F</strain>
    </source>
</reference>
<dbReference type="AlphaFoldDB" id="A0A2J6RB64"/>
<dbReference type="Proteomes" id="UP000235786">
    <property type="component" value="Unassembled WGS sequence"/>
</dbReference>
<protein>
    <submittedName>
        <fullName evidence="2">Uncharacterized protein</fullName>
    </submittedName>
</protein>
<dbReference type="OrthoDB" id="3438963at2759"/>
<keyword evidence="3" id="KW-1185">Reference proteome</keyword>
<evidence type="ECO:0000313" key="2">
    <source>
        <dbReference type="EMBL" id="PMD35758.1"/>
    </source>
</evidence>
<gene>
    <name evidence="2" type="ORF">L207DRAFT_636964</name>
</gene>
<name>A0A2J6RB64_HYAVF</name>
<accession>A0A2J6RB64</accession>